<dbReference type="PROSITE" id="PS51006">
    <property type="entry name" value="PABS_2"/>
    <property type="match status" value="1"/>
</dbReference>
<evidence type="ECO:0000256" key="3">
    <source>
        <dbReference type="PROSITE-ProRule" id="PRU00354"/>
    </source>
</evidence>
<reference evidence="7" key="1">
    <citation type="journal article" date="2023" name="Commun. Biol.">
        <title>Genome analysis of Parmales, the sister group of diatoms, reveals the evolutionary specialization of diatoms from phago-mixotrophs to photoautotrophs.</title>
        <authorList>
            <person name="Ban H."/>
            <person name="Sato S."/>
            <person name="Yoshikawa S."/>
            <person name="Yamada K."/>
            <person name="Nakamura Y."/>
            <person name="Ichinomiya M."/>
            <person name="Sato N."/>
            <person name="Blanc-Mathieu R."/>
            <person name="Endo H."/>
            <person name="Kuwata A."/>
            <person name="Ogata H."/>
        </authorList>
    </citation>
    <scope>NUCLEOTIDE SEQUENCE [LARGE SCALE GENOMIC DNA]</scope>
</reference>
<dbReference type="InterPro" id="IPR001045">
    <property type="entry name" value="Spermi_synthase"/>
</dbReference>
<evidence type="ECO:0000256" key="4">
    <source>
        <dbReference type="SAM" id="MobiDB-lite"/>
    </source>
</evidence>
<evidence type="ECO:0000313" key="6">
    <source>
        <dbReference type="EMBL" id="GMH71728.1"/>
    </source>
</evidence>
<keyword evidence="3" id="KW-0620">Polyamine biosynthesis</keyword>
<dbReference type="InterPro" id="IPR035246">
    <property type="entry name" value="Spermidine_synt_N"/>
</dbReference>
<comment type="similarity">
    <text evidence="1">Belongs to the spermidine/spermine synthase family.</text>
</comment>
<dbReference type="AlphaFoldDB" id="A0A9W7ECY1"/>
<dbReference type="SUPFAM" id="SSF53335">
    <property type="entry name" value="S-adenosyl-L-methionine-dependent methyltransferases"/>
    <property type="match status" value="1"/>
</dbReference>
<dbReference type="InterPro" id="IPR037163">
    <property type="entry name" value="Spermidine_synt_N_sf"/>
</dbReference>
<dbReference type="InterPro" id="IPR030373">
    <property type="entry name" value="PABS_CS"/>
</dbReference>
<accession>A0A9W7ECY1</accession>
<feature type="active site" description="Proton acceptor" evidence="3">
    <location>
        <position position="199"/>
    </location>
</feature>
<organism evidence="6 7">
    <name type="scientific">Triparma laevis f. inornata</name>
    <dbReference type="NCBI Taxonomy" id="1714386"/>
    <lineage>
        <taxon>Eukaryota</taxon>
        <taxon>Sar</taxon>
        <taxon>Stramenopiles</taxon>
        <taxon>Ochrophyta</taxon>
        <taxon>Bolidophyceae</taxon>
        <taxon>Parmales</taxon>
        <taxon>Triparmaceae</taxon>
        <taxon>Triparma</taxon>
    </lineage>
</organism>
<dbReference type="CDD" id="cd02440">
    <property type="entry name" value="AdoMet_MTases"/>
    <property type="match status" value="1"/>
</dbReference>
<name>A0A9W7ECY1_9STRA</name>
<dbReference type="PANTHER" id="PTHR11558:SF11">
    <property type="entry name" value="SPERMIDINE SYNTHASE"/>
    <property type="match status" value="1"/>
</dbReference>
<dbReference type="Gene3D" id="2.30.140.10">
    <property type="entry name" value="Spermidine synthase, tetramerisation domain"/>
    <property type="match status" value="1"/>
</dbReference>
<proteinExistence type="inferred from homology"/>
<comment type="caution">
    <text evidence="6">The sequence shown here is derived from an EMBL/GenBank/DDBJ whole genome shotgun (WGS) entry which is preliminary data.</text>
</comment>
<dbReference type="NCBIfam" id="NF037959">
    <property type="entry name" value="MFS_SpdSyn"/>
    <property type="match status" value="1"/>
</dbReference>
<dbReference type="HAMAP" id="MF_00198">
    <property type="entry name" value="Spermidine_synth"/>
    <property type="match status" value="1"/>
</dbReference>
<feature type="compositionally biased region" description="Acidic residues" evidence="4">
    <location>
        <begin position="342"/>
        <end position="359"/>
    </location>
</feature>
<dbReference type="EMBL" id="BLQM01000169">
    <property type="protein sequence ID" value="GMH71728.1"/>
    <property type="molecule type" value="Genomic_DNA"/>
</dbReference>
<dbReference type="GO" id="GO:0004766">
    <property type="term" value="F:spermidine synthase activity"/>
    <property type="evidence" value="ECO:0007669"/>
    <property type="project" value="TreeGrafter"/>
</dbReference>
<feature type="region of interest" description="Disordered" evidence="4">
    <location>
        <begin position="327"/>
        <end position="372"/>
    </location>
</feature>
<protein>
    <recommendedName>
        <fullName evidence="5">PABS domain-containing protein</fullName>
    </recommendedName>
</protein>
<feature type="domain" description="PABS" evidence="5">
    <location>
        <begin position="12"/>
        <end position="279"/>
    </location>
</feature>
<evidence type="ECO:0000256" key="2">
    <source>
        <dbReference type="ARBA" id="ARBA00022679"/>
    </source>
</evidence>
<dbReference type="Gene3D" id="3.40.50.150">
    <property type="entry name" value="Vaccinia Virus protein VP39"/>
    <property type="match status" value="1"/>
</dbReference>
<dbReference type="PANTHER" id="PTHR11558">
    <property type="entry name" value="SPERMIDINE/SPERMINE SYNTHASE"/>
    <property type="match status" value="1"/>
</dbReference>
<dbReference type="InterPro" id="IPR029063">
    <property type="entry name" value="SAM-dependent_MTases_sf"/>
</dbReference>
<dbReference type="Proteomes" id="UP001162640">
    <property type="component" value="Unassembled WGS sequence"/>
</dbReference>
<evidence type="ECO:0000256" key="1">
    <source>
        <dbReference type="ARBA" id="ARBA00007867"/>
    </source>
</evidence>
<dbReference type="InterPro" id="IPR030374">
    <property type="entry name" value="PABS"/>
</dbReference>
<dbReference type="PROSITE" id="PS01330">
    <property type="entry name" value="PABS_1"/>
    <property type="match status" value="1"/>
</dbReference>
<dbReference type="Pfam" id="PF01564">
    <property type="entry name" value="Spermine_synth"/>
    <property type="match status" value="1"/>
</dbReference>
<dbReference type="Pfam" id="PF17284">
    <property type="entry name" value="Spermine_synt_N"/>
    <property type="match status" value="1"/>
</dbReference>
<gene>
    <name evidence="6" type="ORF">TL16_g05729</name>
</gene>
<evidence type="ECO:0000259" key="5">
    <source>
        <dbReference type="PROSITE" id="PS51006"/>
    </source>
</evidence>
<dbReference type="GO" id="GO:0005829">
    <property type="term" value="C:cytosol"/>
    <property type="evidence" value="ECO:0007669"/>
    <property type="project" value="TreeGrafter"/>
</dbReference>
<dbReference type="GO" id="GO:0008295">
    <property type="term" value="P:spermidine biosynthetic process"/>
    <property type="evidence" value="ECO:0007669"/>
    <property type="project" value="TreeGrafter"/>
</dbReference>
<evidence type="ECO:0000313" key="7">
    <source>
        <dbReference type="Proteomes" id="UP001162640"/>
    </source>
</evidence>
<sequence>MTSSSDNNGCSSGWFTESSVLWPGQKSSLALEGLRPSSVLYSSQSEFQSILVFKSAQHGKVLCLDGVIQFTERDEYCYAEMMSNLPIMSHDNPYSADRPPSLLGLAQPSKITTQITVLIIGGGDGGVLREICRHSHIFKITLVEIDPTVITVTKKYFSHLDKGRPSVFDDPRLEIVHLDAADFLAEGEHLEEFDVIINDSSDPCGPSERLYSPAFFEEMYKSLKPNGIVCSQCESMWLNLDFACSMLSANASIFDNVQYANIMVPTYPSGSIGIICGRKADSNGNVGCCDRPGWRLGEEVSEELRYYSGKTHRSCFVLPKHIQRRMDKAVRGEEGGEGGYSYDDDDEEEEEEEEDYDDYNDGKGEGGVCVIS</sequence>
<keyword evidence="2 3" id="KW-0808">Transferase</keyword>